<evidence type="ECO:0000256" key="6">
    <source>
        <dbReference type="ARBA" id="ARBA00093596"/>
    </source>
</evidence>
<dbReference type="InterPro" id="IPR015424">
    <property type="entry name" value="PyrdxlP-dep_Trfase"/>
</dbReference>
<dbReference type="SUPFAM" id="SSF53383">
    <property type="entry name" value="PLP-dependent transferases"/>
    <property type="match status" value="1"/>
</dbReference>
<reference evidence="9" key="2">
    <citation type="submission" date="2020-11" db="EMBL/GenBank/DDBJ databases">
        <authorList>
            <person name="McCartney M.A."/>
            <person name="Auch B."/>
            <person name="Kono T."/>
            <person name="Mallez S."/>
            <person name="Becker A."/>
            <person name="Gohl D.M."/>
            <person name="Silverstein K.A.T."/>
            <person name="Koren S."/>
            <person name="Bechman K.B."/>
            <person name="Herman A."/>
            <person name="Abrahante J.E."/>
            <person name="Garbe J."/>
        </authorList>
    </citation>
    <scope>NUCLEOTIDE SEQUENCE</scope>
    <source>
        <strain evidence="9">Duluth1</strain>
        <tissue evidence="9">Whole animal</tissue>
    </source>
</reference>
<dbReference type="InterPro" id="IPR054542">
    <property type="entry name" value="Cys_met_metab_PP"/>
</dbReference>
<evidence type="ECO:0000256" key="3">
    <source>
        <dbReference type="ARBA" id="ARBA00060510"/>
    </source>
</evidence>
<evidence type="ECO:0000313" key="9">
    <source>
        <dbReference type="EMBL" id="KAH3833542.1"/>
    </source>
</evidence>
<dbReference type="PROSITE" id="PS00868">
    <property type="entry name" value="CYS_MET_METAB_PP"/>
    <property type="match status" value="1"/>
</dbReference>
<name>A0A9D4K5P1_DREPO</name>
<proteinExistence type="inferred from homology"/>
<dbReference type="EMBL" id="JAIWYP010000004">
    <property type="protein sequence ID" value="KAH3833542.1"/>
    <property type="molecule type" value="Genomic_DNA"/>
</dbReference>
<dbReference type="GO" id="GO:0005737">
    <property type="term" value="C:cytoplasm"/>
    <property type="evidence" value="ECO:0007669"/>
    <property type="project" value="TreeGrafter"/>
</dbReference>
<comment type="similarity">
    <text evidence="8">Belongs to the trans-sulfuration enzymes family.</text>
</comment>
<dbReference type="Gene3D" id="3.90.1150.10">
    <property type="entry name" value="Aspartate Aminotransferase, domain 1"/>
    <property type="match status" value="1"/>
</dbReference>
<accession>A0A9D4K5P1</accession>
<evidence type="ECO:0000256" key="5">
    <source>
        <dbReference type="ARBA" id="ARBA00093261"/>
    </source>
</evidence>
<dbReference type="CDD" id="cd00614">
    <property type="entry name" value="CGS_like"/>
    <property type="match status" value="1"/>
</dbReference>
<evidence type="ECO:0000256" key="4">
    <source>
        <dbReference type="ARBA" id="ARBA00093222"/>
    </source>
</evidence>
<dbReference type="AlphaFoldDB" id="A0A9D4K5P1"/>
<feature type="modified residue" description="N6-(pyridoxal phosphate)lysine" evidence="7">
    <location>
        <position position="224"/>
    </location>
</feature>
<protein>
    <recommendedName>
        <fullName evidence="6">plant cystathionine gamma-synthase</fullName>
        <ecNumber evidence="6">2.5.1.160</ecNumber>
    </recommendedName>
</protein>
<dbReference type="InterPro" id="IPR000277">
    <property type="entry name" value="Cys/Met-Metab_PyrdxlP-dep_enz"/>
</dbReference>
<dbReference type="GO" id="GO:0019346">
    <property type="term" value="P:transsulfuration"/>
    <property type="evidence" value="ECO:0007669"/>
    <property type="project" value="InterPro"/>
</dbReference>
<dbReference type="EC" id="2.5.1.160" evidence="6"/>
<comment type="cofactor">
    <cofactor evidence="1 8">
        <name>pyridoxal 5'-phosphate</name>
        <dbReference type="ChEBI" id="CHEBI:597326"/>
    </cofactor>
</comment>
<dbReference type="PANTHER" id="PTHR11808">
    <property type="entry name" value="TRANS-SULFURATION ENZYME FAMILY MEMBER"/>
    <property type="match status" value="1"/>
</dbReference>
<evidence type="ECO:0000256" key="8">
    <source>
        <dbReference type="RuleBase" id="RU362118"/>
    </source>
</evidence>
<dbReference type="InterPro" id="IPR015422">
    <property type="entry name" value="PyrdxlP-dep_Trfase_small"/>
</dbReference>
<evidence type="ECO:0000313" key="10">
    <source>
        <dbReference type="Proteomes" id="UP000828390"/>
    </source>
</evidence>
<dbReference type="Gene3D" id="3.40.640.10">
    <property type="entry name" value="Type I PLP-dependent aspartate aminotransferase-like (Major domain)"/>
    <property type="match status" value="1"/>
</dbReference>
<dbReference type="OrthoDB" id="3512640at2759"/>
<dbReference type="FunFam" id="3.90.1150.10:FF:000033">
    <property type="entry name" value="Cystathionine gamma-synthase"/>
    <property type="match status" value="1"/>
</dbReference>
<dbReference type="Proteomes" id="UP000828390">
    <property type="component" value="Unassembled WGS sequence"/>
</dbReference>
<comment type="caution">
    <text evidence="9">The sequence shown here is derived from an EMBL/GenBank/DDBJ whole genome shotgun (WGS) entry which is preliminary data.</text>
</comment>
<dbReference type="GO" id="GO:0016846">
    <property type="term" value="F:carbon-sulfur lyase activity"/>
    <property type="evidence" value="ECO:0007669"/>
    <property type="project" value="TreeGrafter"/>
</dbReference>
<dbReference type="PANTHER" id="PTHR11808:SF80">
    <property type="entry name" value="CYSTATHIONINE GAMMA-LYASE"/>
    <property type="match status" value="1"/>
</dbReference>
<dbReference type="GO" id="GO:0009086">
    <property type="term" value="P:methionine biosynthetic process"/>
    <property type="evidence" value="ECO:0007669"/>
    <property type="project" value="UniProtKB-ARBA"/>
</dbReference>
<comment type="catalytic activity">
    <reaction evidence="5">
        <text>O-phospho-L-homoserine + L-cysteine = L,L-cystathionine + phosphate</text>
        <dbReference type="Rhea" id="RHEA:80891"/>
        <dbReference type="ChEBI" id="CHEBI:35235"/>
        <dbReference type="ChEBI" id="CHEBI:43474"/>
        <dbReference type="ChEBI" id="CHEBI:57590"/>
        <dbReference type="ChEBI" id="CHEBI:58161"/>
        <dbReference type="EC" id="2.5.1.160"/>
    </reaction>
</comment>
<dbReference type="InterPro" id="IPR015421">
    <property type="entry name" value="PyrdxlP-dep_Trfase_major"/>
</dbReference>
<evidence type="ECO:0000256" key="2">
    <source>
        <dbReference type="ARBA" id="ARBA00022898"/>
    </source>
</evidence>
<sequence>MSQLWNPARSELETLPDIDFSSLSIDTLATSTRFINPGTEPLVAPITHSSTYKIKNVDDYLRILQESGYIYGRLGNPNSDAVECAINALEGGAGTLVFTSGMAAISSALICFLQAGDHVICQNPVYSATFDMLDKILKKFGVETSWVPAGSDVDVYAQSIRPNTKLLYGETPCNPMMNLLNLEEFGKLGQSRAIMTMVDSTFASPFCQPTIKFGIDISMHSCTKYLGGHSDLTAGCLTFREVKNWKLMKRYQSSLGVQLSPHDGSLLLRGIKTIHVRMPRHCINAQKVAEFLEGHPKVSYVMYPGLKSHPQHDLAKQQMTRVFSGMLVVEIKGGIHGGKAFVENVRLGQLAVSLGGVETLLQHPATMTHGPMIMSDAERKKAGITDGLVRISVGLEDPDDLIRDFTQALEHVKL</sequence>
<dbReference type="FunFam" id="3.40.640.10:FF:000046">
    <property type="entry name" value="Cystathionine gamma-lyase"/>
    <property type="match status" value="1"/>
</dbReference>
<dbReference type="GO" id="GO:0030170">
    <property type="term" value="F:pyridoxal phosphate binding"/>
    <property type="evidence" value="ECO:0007669"/>
    <property type="project" value="InterPro"/>
</dbReference>
<comment type="catalytic activity">
    <reaction evidence="4">
        <text>O-succinyl-L-homoserine + L-cysteine = L,L-cystathionine + succinate + H(+)</text>
        <dbReference type="Rhea" id="RHEA:20397"/>
        <dbReference type="ChEBI" id="CHEBI:15378"/>
        <dbReference type="ChEBI" id="CHEBI:30031"/>
        <dbReference type="ChEBI" id="CHEBI:35235"/>
        <dbReference type="ChEBI" id="CHEBI:57661"/>
        <dbReference type="ChEBI" id="CHEBI:58161"/>
    </reaction>
</comment>
<gene>
    <name evidence="9" type="ORF">DPMN_106854</name>
</gene>
<organism evidence="9 10">
    <name type="scientific">Dreissena polymorpha</name>
    <name type="common">Zebra mussel</name>
    <name type="synonym">Mytilus polymorpha</name>
    <dbReference type="NCBI Taxonomy" id="45954"/>
    <lineage>
        <taxon>Eukaryota</taxon>
        <taxon>Metazoa</taxon>
        <taxon>Spiralia</taxon>
        <taxon>Lophotrochozoa</taxon>
        <taxon>Mollusca</taxon>
        <taxon>Bivalvia</taxon>
        <taxon>Autobranchia</taxon>
        <taxon>Heteroconchia</taxon>
        <taxon>Euheterodonta</taxon>
        <taxon>Imparidentia</taxon>
        <taxon>Neoheterodontei</taxon>
        <taxon>Myida</taxon>
        <taxon>Dreissenoidea</taxon>
        <taxon>Dreissenidae</taxon>
        <taxon>Dreissena</taxon>
    </lineage>
</organism>
<dbReference type="Pfam" id="PF01053">
    <property type="entry name" value="Cys_Met_Meta_PP"/>
    <property type="match status" value="1"/>
</dbReference>
<reference evidence="9" key="1">
    <citation type="journal article" date="2019" name="bioRxiv">
        <title>The Genome of the Zebra Mussel, Dreissena polymorpha: A Resource for Invasive Species Research.</title>
        <authorList>
            <person name="McCartney M.A."/>
            <person name="Auch B."/>
            <person name="Kono T."/>
            <person name="Mallez S."/>
            <person name="Zhang Y."/>
            <person name="Obille A."/>
            <person name="Becker A."/>
            <person name="Abrahante J.E."/>
            <person name="Garbe J."/>
            <person name="Badalamenti J.P."/>
            <person name="Herman A."/>
            <person name="Mangelson H."/>
            <person name="Liachko I."/>
            <person name="Sullivan S."/>
            <person name="Sone E.D."/>
            <person name="Koren S."/>
            <person name="Silverstein K.A.T."/>
            <person name="Beckman K.B."/>
            <person name="Gohl D.M."/>
        </authorList>
    </citation>
    <scope>NUCLEOTIDE SEQUENCE</scope>
    <source>
        <strain evidence="9">Duluth1</strain>
        <tissue evidence="9">Whole animal</tissue>
    </source>
</reference>
<comment type="pathway">
    <text evidence="3">Amino-acid biosynthesis; L-methionine biosynthesis via de novo pathway; L-cystathionine from O-succinyl-L-homoserine: step 1/1.</text>
</comment>
<keyword evidence="2 7" id="KW-0663">Pyridoxal phosphate</keyword>
<evidence type="ECO:0000256" key="7">
    <source>
        <dbReference type="PIRSR" id="PIRSR001434-2"/>
    </source>
</evidence>
<dbReference type="PIRSF" id="PIRSF001434">
    <property type="entry name" value="CGS"/>
    <property type="match status" value="1"/>
</dbReference>
<evidence type="ECO:0000256" key="1">
    <source>
        <dbReference type="ARBA" id="ARBA00001933"/>
    </source>
</evidence>
<keyword evidence="10" id="KW-1185">Reference proteome</keyword>